<protein>
    <submittedName>
        <fullName evidence="1">Uncharacterized protein</fullName>
    </submittedName>
</protein>
<dbReference type="RefSeq" id="XP_009162468.1">
    <property type="nucleotide sequence ID" value="XM_009164204.1"/>
</dbReference>
<reference evidence="1 2" key="1">
    <citation type="submission" date="2013-11" db="EMBL/GenBank/DDBJ databases">
        <title>Opisthorchis viverrini - life in the bile duct.</title>
        <authorList>
            <person name="Young N.D."/>
            <person name="Nagarajan N."/>
            <person name="Lin S.J."/>
            <person name="Korhonen P.K."/>
            <person name="Jex A.R."/>
            <person name="Hall R.S."/>
            <person name="Safavi-Hemami H."/>
            <person name="Kaewkong W."/>
            <person name="Bertrand D."/>
            <person name="Gao S."/>
            <person name="Seet Q."/>
            <person name="Wongkham S."/>
            <person name="Teh B.T."/>
            <person name="Wongkham C."/>
            <person name="Intapan P.M."/>
            <person name="Maleewong W."/>
            <person name="Yang X."/>
            <person name="Hu M."/>
            <person name="Wang Z."/>
            <person name="Hofmann A."/>
            <person name="Sternberg P.W."/>
            <person name="Tan P."/>
            <person name="Wang J."/>
            <person name="Gasser R.B."/>
        </authorList>
    </citation>
    <scope>NUCLEOTIDE SEQUENCE [LARGE SCALE GENOMIC DNA]</scope>
</reference>
<organism evidence="1 2">
    <name type="scientific">Opisthorchis viverrini</name>
    <name type="common">Southeast Asian liver fluke</name>
    <dbReference type="NCBI Taxonomy" id="6198"/>
    <lineage>
        <taxon>Eukaryota</taxon>
        <taxon>Metazoa</taxon>
        <taxon>Spiralia</taxon>
        <taxon>Lophotrochozoa</taxon>
        <taxon>Platyhelminthes</taxon>
        <taxon>Trematoda</taxon>
        <taxon>Digenea</taxon>
        <taxon>Opisthorchiida</taxon>
        <taxon>Opisthorchiata</taxon>
        <taxon>Opisthorchiidae</taxon>
        <taxon>Opisthorchis</taxon>
    </lineage>
</organism>
<proteinExistence type="predicted"/>
<name>A0A075ACR1_OPIVI</name>
<dbReference type="EMBL" id="KL596622">
    <property type="protein sequence ID" value="KER33750.1"/>
    <property type="molecule type" value="Genomic_DNA"/>
</dbReference>
<evidence type="ECO:0000313" key="2">
    <source>
        <dbReference type="Proteomes" id="UP000054324"/>
    </source>
</evidence>
<dbReference type="STRING" id="6198.A0A075ACR1"/>
<dbReference type="AlphaFoldDB" id="A0A075ACR1"/>
<evidence type="ECO:0000313" key="1">
    <source>
        <dbReference type="EMBL" id="KER33750.1"/>
    </source>
</evidence>
<sequence>MFVTKRHCIIFCRNIQRAVGAYFDFSFENSPPCFSGMVNNSTTMTLATPSVNIGTFTRPPYDLRVWPSSTSSKGTYETFKVTVENSGVSQWHEGCYIRSEVSEFLSRNLVSVQPVHSQASGPRSTYGMRNVAPFGSVRSHTFASSTPWSVCRFVDISQPTTICYIEPQFEKSCGCHELLFINR</sequence>
<dbReference type="OrthoDB" id="661148at2759"/>
<accession>A0A075ACR1</accession>
<keyword evidence="2" id="KW-1185">Reference proteome</keyword>
<dbReference type="Proteomes" id="UP000054324">
    <property type="component" value="Unassembled WGS sequence"/>
</dbReference>
<dbReference type="KEGG" id="ovi:T265_00431"/>
<dbReference type="GeneID" id="20314619"/>
<dbReference type="CTD" id="20314619"/>
<gene>
    <name evidence="1" type="ORF">T265_00431</name>
</gene>